<evidence type="ECO:0000313" key="4">
    <source>
        <dbReference type="Proteomes" id="UP000476411"/>
    </source>
</evidence>
<organism evidence="3 4">
    <name type="scientific">Chitinophaga agri</name>
    <dbReference type="NCBI Taxonomy" id="2703787"/>
    <lineage>
        <taxon>Bacteria</taxon>
        <taxon>Pseudomonadati</taxon>
        <taxon>Bacteroidota</taxon>
        <taxon>Chitinophagia</taxon>
        <taxon>Chitinophagales</taxon>
        <taxon>Chitinophagaceae</taxon>
        <taxon>Chitinophaga</taxon>
    </lineage>
</organism>
<dbReference type="GO" id="GO:0071949">
    <property type="term" value="F:FAD binding"/>
    <property type="evidence" value="ECO:0007669"/>
    <property type="project" value="InterPro"/>
</dbReference>
<dbReference type="Pfam" id="PF22607">
    <property type="entry name" value="FAD_binding-like"/>
    <property type="match status" value="1"/>
</dbReference>
<evidence type="ECO:0000259" key="2">
    <source>
        <dbReference type="Pfam" id="PF22607"/>
    </source>
</evidence>
<feature type="domain" description="2,6-dihydroxypyridine 3-monooxygenase substrate binding" evidence="2">
    <location>
        <begin position="162"/>
        <end position="289"/>
    </location>
</feature>
<dbReference type="NCBIfam" id="NF005566">
    <property type="entry name" value="PRK07236.1"/>
    <property type="match status" value="1"/>
</dbReference>
<dbReference type="SUPFAM" id="SSF54373">
    <property type="entry name" value="FAD-linked reductases, C-terminal domain"/>
    <property type="match status" value="1"/>
</dbReference>
<dbReference type="AlphaFoldDB" id="A0A6B9ZCM2"/>
<keyword evidence="3" id="KW-0560">Oxidoreductase</keyword>
<sequence length="374" mass="42211">MKIIVIGGSIGGLTTGIALMQQGFDVEIYERSSAGMKDRGAGLVIQPEMMDYLMEHNIAPKASFGVPARQRQILDESGEPVLRYQNDTAFTSWNYIWRQLKDYFPSDRYHFGYELEHISQGIHSVTATFKNGHAVTAELLIGADGYNSLVRKQFLPGIHPHYAGYVAYRGLIPENEMTREDAAFFSDKFSLYPYENSHILSYMVPGPNGELTRGDRLYNWVWYLNKTQEKLDRLLVDKNGYKRQYSIPAGFMNKESIAQLHLLANEQLPAILRDRVHQTTHPFLQVIFDLAVPKMYQGRVVILGDAAFVVRPHTASGTAKAYRDAIVLANSLADNDDLENALAYWNGQQTRYAMAIVNHGKQLAARSKLGLETV</sequence>
<proteinExistence type="predicted"/>
<evidence type="ECO:0000313" key="3">
    <source>
        <dbReference type="EMBL" id="QHS59241.1"/>
    </source>
</evidence>
<dbReference type="Pfam" id="PF01494">
    <property type="entry name" value="FAD_binding_3"/>
    <property type="match status" value="1"/>
</dbReference>
<dbReference type="RefSeq" id="WP_162330938.1">
    <property type="nucleotide sequence ID" value="NZ_CP048113.1"/>
</dbReference>
<dbReference type="KEGG" id="chih:GWR21_06480"/>
<dbReference type="PANTHER" id="PTHR47469:SF2">
    <property type="entry name" value="OS06G0597600 PROTEIN"/>
    <property type="match status" value="1"/>
</dbReference>
<dbReference type="PANTHER" id="PTHR47469">
    <property type="entry name" value="MONOOXYGENASE-LIKE"/>
    <property type="match status" value="1"/>
</dbReference>
<dbReference type="GO" id="GO:0004497">
    <property type="term" value="F:monooxygenase activity"/>
    <property type="evidence" value="ECO:0007669"/>
    <property type="project" value="UniProtKB-KW"/>
</dbReference>
<dbReference type="InterPro" id="IPR036188">
    <property type="entry name" value="FAD/NAD-bd_sf"/>
</dbReference>
<protein>
    <submittedName>
        <fullName evidence="3">Monooxygenase</fullName>
    </submittedName>
</protein>
<feature type="domain" description="FAD-binding" evidence="1">
    <location>
        <begin position="2"/>
        <end position="154"/>
    </location>
</feature>
<dbReference type="EMBL" id="CP048113">
    <property type="protein sequence ID" value="QHS59241.1"/>
    <property type="molecule type" value="Genomic_DNA"/>
</dbReference>
<dbReference type="InterPro" id="IPR002938">
    <property type="entry name" value="FAD-bd"/>
</dbReference>
<dbReference type="SUPFAM" id="SSF51905">
    <property type="entry name" value="FAD/NAD(P)-binding domain"/>
    <property type="match status" value="1"/>
</dbReference>
<evidence type="ECO:0000259" key="1">
    <source>
        <dbReference type="Pfam" id="PF01494"/>
    </source>
</evidence>
<dbReference type="InterPro" id="IPR053212">
    <property type="entry name" value="DHP_3-monooxygenase"/>
</dbReference>
<dbReference type="PRINTS" id="PR00420">
    <property type="entry name" value="RNGMNOXGNASE"/>
</dbReference>
<dbReference type="Proteomes" id="UP000476411">
    <property type="component" value="Chromosome"/>
</dbReference>
<accession>A0A6B9ZCM2</accession>
<keyword evidence="4" id="KW-1185">Reference proteome</keyword>
<name>A0A6B9ZCM2_9BACT</name>
<gene>
    <name evidence="3" type="ORF">GWR21_06480</name>
</gene>
<keyword evidence="3" id="KW-0503">Monooxygenase</keyword>
<dbReference type="Gene3D" id="3.50.50.60">
    <property type="entry name" value="FAD/NAD(P)-binding domain"/>
    <property type="match status" value="2"/>
</dbReference>
<dbReference type="InterPro" id="IPR054707">
    <property type="entry name" value="DhpH_subs-bd"/>
</dbReference>
<reference evidence="3 4" key="1">
    <citation type="submission" date="2020-01" db="EMBL/GenBank/DDBJ databases">
        <title>Complete genome sequence of Chitinophaga sp. H33E-04 isolated from quinoa roots.</title>
        <authorList>
            <person name="Weon H.-Y."/>
            <person name="Lee S.A."/>
        </authorList>
    </citation>
    <scope>NUCLEOTIDE SEQUENCE [LARGE SCALE GENOMIC DNA]</scope>
    <source>
        <strain evidence="3 4">H33E-04</strain>
    </source>
</reference>